<dbReference type="Gene3D" id="2.10.80.10">
    <property type="entry name" value="Lipase, subunit A"/>
    <property type="match status" value="1"/>
</dbReference>
<dbReference type="AlphaFoldDB" id="A0AAN9A409"/>
<dbReference type="InterPro" id="IPR039863">
    <property type="entry name" value="DKK1-4"/>
</dbReference>
<evidence type="ECO:0000256" key="6">
    <source>
        <dbReference type="ARBA" id="ARBA00022729"/>
    </source>
</evidence>
<keyword evidence="10" id="KW-1185">Reference proteome</keyword>
<keyword evidence="4" id="KW-0964">Secreted</keyword>
<dbReference type="PANTHER" id="PTHR12113:SF31">
    <property type="entry name" value="DICKKOPF N-TERMINAL CYSTEINE-RICH DOMAIN-CONTAINING PROTEIN"/>
    <property type="match status" value="1"/>
</dbReference>
<feature type="domain" description="Dickkopf N-terminal cysteine-rich" evidence="8">
    <location>
        <begin position="75"/>
        <end position="122"/>
    </location>
</feature>
<evidence type="ECO:0000259" key="8">
    <source>
        <dbReference type="Pfam" id="PF04706"/>
    </source>
</evidence>
<keyword evidence="6" id="KW-0732">Signal</keyword>
<dbReference type="InterPro" id="IPR006796">
    <property type="entry name" value="Dickkopf_N"/>
</dbReference>
<dbReference type="GO" id="GO:0090090">
    <property type="term" value="P:negative regulation of canonical Wnt signaling pathway"/>
    <property type="evidence" value="ECO:0007669"/>
    <property type="project" value="TreeGrafter"/>
</dbReference>
<keyword evidence="5" id="KW-0879">Wnt signaling pathway</keyword>
<organism evidence="9 10">
    <name type="scientific">Halocaridina rubra</name>
    <name type="common">Hawaiian red shrimp</name>
    <dbReference type="NCBI Taxonomy" id="373956"/>
    <lineage>
        <taxon>Eukaryota</taxon>
        <taxon>Metazoa</taxon>
        <taxon>Ecdysozoa</taxon>
        <taxon>Arthropoda</taxon>
        <taxon>Crustacea</taxon>
        <taxon>Multicrustacea</taxon>
        <taxon>Malacostraca</taxon>
        <taxon>Eumalacostraca</taxon>
        <taxon>Eucarida</taxon>
        <taxon>Decapoda</taxon>
        <taxon>Pleocyemata</taxon>
        <taxon>Caridea</taxon>
        <taxon>Atyoidea</taxon>
        <taxon>Atyidae</taxon>
        <taxon>Halocaridina</taxon>
    </lineage>
</organism>
<dbReference type="Proteomes" id="UP001381693">
    <property type="component" value="Unassembled WGS sequence"/>
</dbReference>
<comment type="subcellular location">
    <subcellularLocation>
        <location evidence="1">Secreted</location>
    </subcellularLocation>
</comment>
<evidence type="ECO:0000256" key="4">
    <source>
        <dbReference type="ARBA" id="ARBA00022525"/>
    </source>
</evidence>
<keyword evidence="3" id="KW-0217">Developmental protein</keyword>
<evidence type="ECO:0000256" key="7">
    <source>
        <dbReference type="ARBA" id="ARBA00023157"/>
    </source>
</evidence>
<dbReference type="PANTHER" id="PTHR12113">
    <property type="entry name" value="DICKKOPF3-LIKE 3"/>
    <property type="match status" value="1"/>
</dbReference>
<name>A0AAN9A409_HALRR</name>
<comment type="caution">
    <text evidence="9">The sequence shown here is derived from an EMBL/GenBank/DDBJ whole genome shotgun (WGS) entry which is preliminary data.</text>
</comment>
<evidence type="ECO:0000313" key="9">
    <source>
        <dbReference type="EMBL" id="KAK7068677.1"/>
    </source>
</evidence>
<dbReference type="GO" id="GO:0048019">
    <property type="term" value="F:receptor antagonist activity"/>
    <property type="evidence" value="ECO:0007669"/>
    <property type="project" value="TreeGrafter"/>
</dbReference>
<dbReference type="EMBL" id="JAXCGZ010017155">
    <property type="protein sequence ID" value="KAK7068677.1"/>
    <property type="molecule type" value="Genomic_DNA"/>
</dbReference>
<dbReference type="GO" id="GO:0005615">
    <property type="term" value="C:extracellular space"/>
    <property type="evidence" value="ECO:0007669"/>
    <property type="project" value="TreeGrafter"/>
</dbReference>
<reference evidence="9 10" key="1">
    <citation type="submission" date="2023-11" db="EMBL/GenBank/DDBJ databases">
        <title>Halocaridina rubra genome assembly.</title>
        <authorList>
            <person name="Smith C."/>
        </authorList>
    </citation>
    <scope>NUCLEOTIDE SEQUENCE [LARGE SCALE GENOMIC DNA]</scope>
    <source>
        <strain evidence="9">EP-1</strain>
        <tissue evidence="9">Whole</tissue>
    </source>
</reference>
<dbReference type="Pfam" id="PF04706">
    <property type="entry name" value="Dickkopf_N"/>
    <property type="match status" value="1"/>
</dbReference>
<sequence length="223" mass="25175">MFISMCFLIPCKCGRLALIFNPERERGEGMLVKEELWSSLNTRGTSKVLHPAVFDEESPKDAAASIITTNKVRLCPHDRECKRGQFCDQHYHICRDQVDVEEPCRRDEMCLRGLHCMFGKCQGKIQRGQEGARCQSQSDCPRDMCCARRHGQRVCQRRLEEGDQCYVPDGGLDYSINEMCPCAVGLACKYARGSPSAVFAGDAPVLAFDEMRCKRNSFSTSNQ</sequence>
<evidence type="ECO:0000256" key="2">
    <source>
        <dbReference type="ARBA" id="ARBA00010842"/>
    </source>
</evidence>
<evidence type="ECO:0000256" key="1">
    <source>
        <dbReference type="ARBA" id="ARBA00004613"/>
    </source>
</evidence>
<evidence type="ECO:0000256" key="3">
    <source>
        <dbReference type="ARBA" id="ARBA00022473"/>
    </source>
</evidence>
<dbReference type="GO" id="GO:0016055">
    <property type="term" value="P:Wnt signaling pathway"/>
    <property type="evidence" value="ECO:0007669"/>
    <property type="project" value="UniProtKB-KW"/>
</dbReference>
<dbReference type="GO" id="GO:0039706">
    <property type="term" value="F:co-receptor binding"/>
    <property type="evidence" value="ECO:0007669"/>
    <property type="project" value="TreeGrafter"/>
</dbReference>
<proteinExistence type="inferred from homology"/>
<keyword evidence="7" id="KW-1015">Disulfide bond</keyword>
<accession>A0AAN9A409</accession>
<comment type="similarity">
    <text evidence="2">Belongs to the dickkopf family.</text>
</comment>
<protein>
    <recommendedName>
        <fullName evidence="8">Dickkopf N-terminal cysteine-rich domain-containing protein</fullName>
    </recommendedName>
</protein>
<evidence type="ECO:0000256" key="5">
    <source>
        <dbReference type="ARBA" id="ARBA00022687"/>
    </source>
</evidence>
<gene>
    <name evidence="9" type="ORF">SK128_027028</name>
</gene>
<evidence type="ECO:0000313" key="10">
    <source>
        <dbReference type="Proteomes" id="UP001381693"/>
    </source>
</evidence>